<dbReference type="Gene3D" id="1.10.357.10">
    <property type="entry name" value="Tetracycline Repressor, domain 2"/>
    <property type="match status" value="1"/>
</dbReference>
<dbReference type="Proteomes" id="UP000324758">
    <property type="component" value="Unassembled WGS sequence"/>
</dbReference>
<dbReference type="AlphaFoldDB" id="A0A5D3K998"/>
<keyword evidence="2 4" id="KW-0238">DNA-binding</keyword>
<evidence type="ECO:0000313" key="7">
    <source>
        <dbReference type="EMBL" id="TYL83119.1"/>
    </source>
</evidence>
<accession>A0A5D3K998</accession>
<dbReference type="PANTHER" id="PTHR47506">
    <property type="entry name" value="TRANSCRIPTIONAL REGULATORY PROTEIN"/>
    <property type="match status" value="1"/>
</dbReference>
<evidence type="ECO:0000256" key="1">
    <source>
        <dbReference type="ARBA" id="ARBA00023015"/>
    </source>
</evidence>
<evidence type="ECO:0000259" key="6">
    <source>
        <dbReference type="PROSITE" id="PS50977"/>
    </source>
</evidence>
<dbReference type="InterPro" id="IPR001647">
    <property type="entry name" value="HTH_TetR"/>
</dbReference>
<evidence type="ECO:0000256" key="2">
    <source>
        <dbReference type="ARBA" id="ARBA00023125"/>
    </source>
</evidence>
<dbReference type="PRINTS" id="PR00455">
    <property type="entry name" value="HTHTETR"/>
</dbReference>
<dbReference type="PROSITE" id="PS50977">
    <property type="entry name" value="HTH_TETR_2"/>
    <property type="match status" value="1"/>
</dbReference>
<dbReference type="GO" id="GO:0003677">
    <property type="term" value="F:DNA binding"/>
    <property type="evidence" value="ECO:0007669"/>
    <property type="project" value="UniProtKB-UniRule"/>
</dbReference>
<dbReference type="InterPro" id="IPR009057">
    <property type="entry name" value="Homeodomain-like_sf"/>
</dbReference>
<keyword evidence="3" id="KW-0804">Transcription</keyword>
<dbReference type="PROSITE" id="PS01081">
    <property type="entry name" value="HTH_TETR_1"/>
    <property type="match status" value="1"/>
</dbReference>
<dbReference type="PANTHER" id="PTHR47506:SF10">
    <property type="entry name" value="TRANSCRIPTIONAL REGULATORY PROTEIN"/>
    <property type="match status" value="1"/>
</dbReference>
<dbReference type="RefSeq" id="WP_148778997.1">
    <property type="nucleotide sequence ID" value="NZ_VSSS01000110.1"/>
</dbReference>
<reference evidence="7 8" key="1">
    <citation type="submission" date="2019-08" db="EMBL/GenBank/DDBJ databases">
        <title>Bradyrhizobium hipponensis sp. nov., a rhizobium isolated from a Lupinus angustifolius root nodule in Tunisia.</title>
        <authorList>
            <person name="Off K."/>
            <person name="Rejili M."/>
            <person name="Mars M."/>
            <person name="Brachmann A."/>
            <person name="Marin M."/>
        </authorList>
    </citation>
    <scope>NUCLEOTIDE SEQUENCE [LARGE SCALE GENOMIC DNA]</scope>
    <source>
        <strain evidence="7 8">CTAW71</strain>
    </source>
</reference>
<evidence type="ECO:0000256" key="3">
    <source>
        <dbReference type="ARBA" id="ARBA00023163"/>
    </source>
</evidence>
<evidence type="ECO:0000256" key="4">
    <source>
        <dbReference type="PROSITE-ProRule" id="PRU00335"/>
    </source>
</evidence>
<gene>
    <name evidence="7" type="ORF">FXB40_46760</name>
</gene>
<feature type="domain" description="HTH tetR-type" evidence="6">
    <location>
        <begin position="6"/>
        <end position="66"/>
    </location>
</feature>
<dbReference type="SUPFAM" id="SSF46689">
    <property type="entry name" value="Homeodomain-like"/>
    <property type="match status" value="1"/>
</dbReference>
<dbReference type="OrthoDB" id="9795242at2"/>
<proteinExistence type="predicted"/>
<dbReference type="Gene3D" id="1.10.10.60">
    <property type="entry name" value="Homeodomain-like"/>
    <property type="match status" value="1"/>
</dbReference>
<feature type="DNA-binding region" description="H-T-H motif" evidence="4">
    <location>
        <begin position="29"/>
        <end position="48"/>
    </location>
</feature>
<keyword evidence="5" id="KW-0175">Coiled coil</keyword>
<dbReference type="InterPro" id="IPR036271">
    <property type="entry name" value="Tet_transcr_reg_TetR-rel_C_sf"/>
</dbReference>
<comment type="caution">
    <text evidence="7">The sequence shown here is derived from an EMBL/GenBank/DDBJ whole genome shotgun (WGS) entry which is preliminary data.</text>
</comment>
<dbReference type="Pfam" id="PF00440">
    <property type="entry name" value="TetR_N"/>
    <property type="match status" value="1"/>
</dbReference>
<name>A0A5D3K998_9BRAD</name>
<sequence length="191" mass="21153">MARPRSFDPDDVLEVARKVFLRKGYQAASLDEITAASGIAKPSLYAAFGDKSALFLRVLDRYHDGILGWAERVLAQPGPAHDVIRQWLTGFVPYCSGAKGSRGCLSINAATDGSLDQTEVRKSIERYNRRLEQLLRARLRADRAQFRKGFDPDLTAHTIMVVHTGLMTLAHQGSDAKQVQAVIDQVMTLLT</sequence>
<keyword evidence="1" id="KW-0805">Transcription regulation</keyword>
<protein>
    <submittedName>
        <fullName evidence="7">TetR/AcrR family transcriptional regulator</fullName>
    </submittedName>
</protein>
<evidence type="ECO:0000313" key="8">
    <source>
        <dbReference type="Proteomes" id="UP000324758"/>
    </source>
</evidence>
<organism evidence="7 8">
    <name type="scientific">Bradyrhizobium rifense</name>
    <dbReference type="NCBI Taxonomy" id="515499"/>
    <lineage>
        <taxon>Bacteria</taxon>
        <taxon>Pseudomonadati</taxon>
        <taxon>Pseudomonadota</taxon>
        <taxon>Alphaproteobacteria</taxon>
        <taxon>Hyphomicrobiales</taxon>
        <taxon>Nitrobacteraceae</taxon>
        <taxon>Bradyrhizobium</taxon>
    </lineage>
</organism>
<dbReference type="SUPFAM" id="SSF48498">
    <property type="entry name" value="Tetracyclin repressor-like, C-terminal domain"/>
    <property type="match status" value="1"/>
</dbReference>
<dbReference type="EMBL" id="VSSS01000110">
    <property type="protein sequence ID" value="TYL83119.1"/>
    <property type="molecule type" value="Genomic_DNA"/>
</dbReference>
<keyword evidence="8" id="KW-1185">Reference proteome</keyword>
<evidence type="ECO:0000256" key="5">
    <source>
        <dbReference type="SAM" id="Coils"/>
    </source>
</evidence>
<dbReference type="InterPro" id="IPR023772">
    <property type="entry name" value="DNA-bd_HTH_TetR-type_CS"/>
</dbReference>
<feature type="coiled-coil region" evidence="5">
    <location>
        <begin position="117"/>
        <end position="144"/>
    </location>
</feature>